<evidence type="ECO:0000313" key="10">
    <source>
        <dbReference type="Proteomes" id="UP000186817"/>
    </source>
</evidence>
<dbReference type="Gene3D" id="3.90.45.10">
    <property type="entry name" value="Peptide deformylase"/>
    <property type="match status" value="1"/>
</dbReference>
<evidence type="ECO:0000256" key="4">
    <source>
        <dbReference type="ARBA" id="ARBA00022801"/>
    </source>
</evidence>
<dbReference type="OrthoDB" id="423398at2759"/>
<evidence type="ECO:0000313" key="9">
    <source>
        <dbReference type="EMBL" id="OLQ15287.1"/>
    </source>
</evidence>
<evidence type="ECO:0000256" key="8">
    <source>
        <dbReference type="SAM" id="MobiDB-lite"/>
    </source>
</evidence>
<evidence type="ECO:0000256" key="7">
    <source>
        <dbReference type="RuleBase" id="RU362111"/>
    </source>
</evidence>
<dbReference type="GO" id="GO:0042586">
    <property type="term" value="F:peptide deformylase activity"/>
    <property type="evidence" value="ECO:0007669"/>
    <property type="project" value="UniProtKB-EC"/>
</dbReference>
<protein>
    <recommendedName>
        <fullName evidence="2 7">Peptide deformylase</fullName>
        <ecNumber evidence="2 7">3.5.1.88</ecNumber>
    </recommendedName>
</protein>
<dbReference type="AlphaFoldDB" id="A0A1Q9F6K2"/>
<feature type="region of interest" description="Disordered" evidence="8">
    <location>
        <begin position="84"/>
        <end position="108"/>
    </location>
</feature>
<keyword evidence="3 7" id="KW-0479">Metal-binding</keyword>
<dbReference type="GO" id="GO:0046872">
    <property type="term" value="F:metal ion binding"/>
    <property type="evidence" value="ECO:0007669"/>
    <property type="project" value="UniProtKB-KW"/>
</dbReference>
<evidence type="ECO:0000256" key="6">
    <source>
        <dbReference type="ARBA" id="ARBA00037114"/>
    </source>
</evidence>
<comment type="catalytic activity">
    <reaction evidence="7">
        <text>N-terminal N-formyl-L-methionyl-[peptide] + H2O = N-terminal L-methionyl-[peptide] + formate</text>
        <dbReference type="Rhea" id="RHEA:24420"/>
        <dbReference type="Rhea" id="RHEA-COMP:10639"/>
        <dbReference type="Rhea" id="RHEA-COMP:10640"/>
        <dbReference type="ChEBI" id="CHEBI:15377"/>
        <dbReference type="ChEBI" id="CHEBI:15740"/>
        <dbReference type="ChEBI" id="CHEBI:49298"/>
        <dbReference type="ChEBI" id="CHEBI:64731"/>
        <dbReference type="EC" id="3.5.1.88"/>
    </reaction>
</comment>
<keyword evidence="5 7" id="KW-0648">Protein biosynthesis</keyword>
<evidence type="ECO:0000256" key="3">
    <source>
        <dbReference type="ARBA" id="ARBA00022723"/>
    </source>
</evidence>
<dbReference type="EMBL" id="LSRX01000005">
    <property type="protein sequence ID" value="OLQ15287.1"/>
    <property type="molecule type" value="Genomic_DNA"/>
</dbReference>
<dbReference type="PRINTS" id="PR01576">
    <property type="entry name" value="PDEFORMYLASE"/>
</dbReference>
<comment type="caution">
    <text evidence="9">The sequence shown here is derived from an EMBL/GenBank/DDBJ whole genome shotgun (WGS) entry which is preliminary data.</text>
</comment>
<keyword evidence="10" id="KW-1185">Reference proteome</keyword>
<dbReference type="PANTHER" id="PTHR10458">
    <property type="entry name" value="PEPTIDE DEFORMYLASE"/>
    <property type="match status" value="1"/>
</dbReference>
<sequence>MPKLRWSASVPGYEAVVGRPLEVEVKAFSEEGRAVSFMAKGWQARQIQHAVDMLNGILYVDRMETKSFRRDKVEEDLPEGVPYGVRAAKVPRSRPKSSTGKRSARARR</sequence>
<dbReference type="GO" id="GO:0006412">
    <property type="term" value="P:translation"/>
    <property type="evidence" value="ECO:0007669"/>
    <property type="project" value="UniProtKB-KW"/>
</dbReference>
<dbReference type="SUPFAM" id="SSF56420">
    <property type="entry name" value="Peptide deformylase"/>
    <property type="match status" value="1"/>
</dbReference>
<proteinExistence type="inferred from homology"/>
<dbReference type="Pfam" id="PF01327">
    <property type="entry name" value="Pep_deformylase"/>
    <property type="match status" value="1"/>
</dbReference>
<evidence type="ECO:0000256" key="5">
    <source>
        <dbReference type="ARBA" id="ARBA00022917"/>
    </source>
</evidence>
<comment type="function">
    <text evidence="6 7">Removes the formyl group from the N-terminal Met of newly synthesized proteins.</text>
</comment>
<dbReference type="Proteomes" id="UP000186817">
    <property type="component" value="Unassembled WGS sequence"/>
</dbReference>
<dbReference type="InterPro" id="IPR023635">
    <property type="entry name" value="Peptide_deformylase"/>
</dbReference>
<reference evidence="9 10" key="1">
    <citation type="submission" date="2016-02" db="EMBL/GenBank/DDBJ databases">
        <title>Genome analysis of coral dinoflagellate symbionts highlights evolutionary adaptations to a symbiotic lifestyle.</title>
        <authorList>
            <person name="Aranda M."/>
            <person name="Li Y."/>
            <person name="Liew Y.J."/>
            <person name="Baumgarten S."/>
            <person name="Simakov O."/>
            <person name="Wilson M."/>
            <person name="Piel J."/>
            <person name="Ashoor H."/>
            <person name="Bougouffa S."/>
            <person name="Bajic V.B."/>
            <person name="Ryu T."/>
            <person name="Ravasi T."/>
            <person name="Bayer T."/>
            <person name="Micklem G."/>
            <person name="Kim H."/>
            <person name="Bhak J."/>
            <person name="Lajeunesse T.C."/>
            <person name="Voolstra C.R."/>
        </authorList>
    </citation>
    <scope>NUCLEOTIDE SEQUENCE [LARGE SCALE GENOMIC DNA]</scope>
    <source>
        <strain evidence="9 10">CCMP2467</strain>
    </source>
</reference>
<dbReference type="InterPro" id="IPR036821">
    <property type="entry name" value="Peptide_deformylase_sf"/>
</dbReference>
<name>A0A1Q9F6K2_SYMMI</name>
<accession>A0A1Q9F6K2</accession>
<keyword evidence="4 7" id="KW-0378">Hydrolase</keyword>
<evidence type="ECO:0000256" key="1">
    <source>
        <dbReference type="ARBA" id="ARBA00010759"/>
    </source>
</evidence>
<dbReference type="PANTHER" id="PTHR10458:SF2">
    <property type="entry name" value="PEPTIDE DEFORMYLASE, MITOCHONDRIAL"/>
    <property type="match status" value="1"/>
</dbReference>
<organism evidence="9 10">
    <name type="scientific">Symbiodinium microadriaticum</name>
    <name type="common">Dinoflagellate</name>
    <name type="synonym">Zooxanthella microadriatica</name>
    <dbReference type="NCBI Taxonomy" id="2951"/>
    <lineage>
        <taxon>Eukaryota</taxon>
        <taxon>Sar</taxon>
        <taxon>Alveolata</taxon>
        <taxon>Dinophyceae</taxon>
        <taxon>Suessiales</taxon>
        <taxon>Symbiodiniaceae</taxon>
        <taxon>Symbiodinium</taxon>
    </lineage>
</organism>
<evidence type="ECO:0000256" key="2">
    <source>
        <dbReference type="ARBA" id="ARBA00012175"/>
    </source>
</evidence>
<comment type="similarity">
    <text evidence="1 7">Belongs to the polypeptide deformylase family.</text>
</comment>
<gene>
    <name evidence="9" type="primary">PDF1A</name>
    <name evidence="9" type="ORF">AK812_SmicGene471</name>
</gene>
<dbReference type="EC" id="3.5.1.88" evidence="2 7"/>